<feature type="coiled-coil region" evidence="4">
    <location>
        <begin position="101"/>
        <end position="135"/>
    </location>
</feature>
<dbReference type="Proteomes" id="UP000219036">
    <property type="component" value="Unassembled WGS sequence"/>
</dbReference>
<dbReference type="HAMAP" id="MF_00308">
    <property type="entry name" value="PfdA"/>
    <property type="match status" value="1"/>
</dbReference>
<keyword evidence="3" id="KW-0143">Chaperone</keyword>
<accession>A0A285N1C2</accession>
<dbReference type="NCBIfam" id="TIGR00293">
    <property type="entry name" value="prefoldin subunit alpha"/>
    <property type="match status" value="1"/>
</dbReference>
<dbReference type="RefSeq" id="WP_096999524.1">
    <property type="nucleotide sequence ID" value="NZ_OBEI01000001.1"/>
</dbReference>
<dbReference type="Pfam" id="PF02996">
    <property type="entry name" value="Prefoldin"/>
    <property type="match status" value="1"/>
</dbReference>
<organism evidence="5 6">
    <name type="scientific">Persephonella hydrogeniphila</name>
    <dbReference type="NCBI Taxonomy" id="198703"/>
    <lineage>
        <taxon>Bacteria</taxon>
        <taxon>Pseudomonadati</taxon>
        <taxon>Aquificota</taxon>
        <taxon>Aquificia</taxon>
        <taxon>Aquificales</taxon>
        <taxon>Hydrogenothermaceae</taxon>
        <taxon>Persephonella</taxon>
    </lineage>
</organism>
<dbReference type="AlphaFoldDB" id="A0A285N1C2"/>
<evidence type="ECO:0000256" key="2">
    <source>
        <dbReference type="ARBA" id="ARBA00022490"/>
    </source>
</evidence>
<evidence type="ECO:0000256" key="4">
    <source>
        <dbReference type="SAM" id="Coils"/>
    </source>
</evidence>
<dbReference type="EMBL" id="OBEI01000001">
    <property type="protein sequence ID" value="SNZ03252.1"/>
    <property type="molecule type" value="Genomic_DNA"/>
</dbReference>
<dbReference type="GO" id="GO:0016272">
    <property type="term" value="C:prefoldin complex"/>
    <property type="evidence" value="ECO:0007669"/>
    <property type="project" value="UniProtKB-UniRule"/>
</dbReference>
<dbReference type="OrthoDB" id="13693at2"/>
<comment type="subcellular location">
    <subcellularLocation>
        <location evidence="3">Cytoplasm</location>
    </subcellularLocation>
</comment>
<keyword evidence="2 3" id="KW-0963">Cytoplasm</keyword>
<comment type="function">
    <text evidence="3">Molecular chaperone capable of stabilizing a range of proteins.</text>
</comment>
<dbReference type="GO" id="GO:0006457">
    <property type="term" value="P:protein folding"/>
    <property type="evidence" value="ECO:0007669"/>
    <property type="project" value="UniProtKB-UniRule"/>
</dbReference>
<dbReference type="GO" id="GO:0005737">
    <property type="term" value="C:cytoplasm"/>
    <property type="evidence" value="ECO:0007669"/>
    <property type="project" value="UniProtKB-SubCell"/>
</dbReference>
<reference evidence="6" key="1">
    <citation type="submission" date="2017-09" db="EMBL/GenBank/DDBJ databases">
        <authorList>
            <person name="Varghese N."/>
            <person name="Submissions S."/>
        </authorList>
    </citation>
    <scope>NUCLEOTIDE SEQUENCE [LARGE SCALE GENOMIC DNA]</scope>
    <source>
        <strain evidence="6">DSM 15103</strain>
    </source>
</reference>
<dbReference type="Gene3D" id="1.10.287.370">
    <property type="match status" value="1"/>
</dbReference>
<dbReference type="PANTHER" id="PTHR12674">
    <property type="entry name" value="PREFOLDIN SUBUNIT 5"/>
    <property type="match status" value="1"/>
</dbReference>
<dbReference type="CDD" id="cd23160">
    <property type="entry name" value="Prefoldin_alpha_GimC"/>
    <property type="match status" value="1"/>
</dbReference>
<dbReference type="InterPro" id="IPR011599">
    <property type="entry name" value="PFD_alpha_archaea"/>
</dbReference>
<comment type="similarity">
    <text evidence="1">Belongs to the prefoldin subunit alpha family.</text>
</comment>
<dbReference type="SUPFAM" id="SSF46579">
    <property type="entry name" value="Prefoldin"/>
    <property type="match status" value="1"/>
</dbReference>
<dbReference type="InterPro" id="IPR004127">
    <property type="entry name" value="Prefoldin_subunit_alpha"/>
</dbReference>
<sequence>MAKKEEKKVQPTTEELSRELRGYIAQIEALRAEIAVIDENIASYRTAIKTINNLRDLGKGKNILIPIGAGAQIEAKIEDPERVVVNIGSGISAELKAEEALTQIAKEIASLQALRRTLEEAIAEAYAKTEELLQKTREIGKEEGKSSK</sequence>
<feature type="coiled-coil region" evidence="4">
    <location>
        <begin position="13"/>
        <end position="47"/>
    </location>
</feature>
<name>A0A285N1C2_9AQUI</name>
<keyword evidence="4" id="KW-0175">Coiled coil</keyword>
<evidence type="ECO:0000256" key="1">
    <source>
        <dbReference type="ARBA" id="ARBA00010048"/>
    </source>
</evidence>
<comment type="similarity">
    <text evidence="3">Belongs to the prefoldin alpha subunit family.</text>
</comment>
<proteinExistence type="inferred from homology"/>
<protein>
    <recommendedName>
        <fullName evidence="3">Putative prefoldin subunit alpha</fullName>
    </recommendedName>
</protein>
<keyword evidence="6" id="KW-1185">Reference proteome</keyword>
<evidence type="ECO:0000256" key="3">
    <source>
        <dbReference type="HAMAP-Rule" id="MF_00308"/>
    </source>
</evidence>
<dbReference type="GO" id="GO:0051082">
    <property type="term" value="F:unfolded protein binding"/>
    <property type="evidence" value="ECO:0007669"/>
    <property type="project" value="UniProtKB-UniRule"/>
</dbReference>
<gene>
    <name evidence="5" type="ORF">SAMN06265182_0332</name>
</gene>
<evidence type="ECO:0000313" key="5">
    <source>
        <dbReference type="EMBL" id="SNZ03252.1"/>
    </source>
</evidence>
<dbReference type="InterPro" id="IPR009053">
    <property type="entry name" value="Prefoldin"/>
</dbReference>
<evidence type="ECO:0000313" key="6">
    <source>
        <dbReference type="Proteomes" id="UP000219036"/>
    </source>
</evidence>
<dbReference type="PANTHER" id="PTHR12674:SF4">
    <property type="entry name" value="PREFOLDIN SUBUNIT ALPHA 2"/>
    <property type="match status" value="1"/>
</dbReference>